<name>A0A645DDQ9_9ZZZZ</name>
<sequence length="51" mass="5858">MGNVFAHQHHTFEQVSGLNHLLIACLRQINGFLNGFLGFDCKIVKIHMLFF</sequence>
<comment type="caution">
    <text evidence="1">The sequence shown here is derived from an EMBL/GenBank/DDBJ whole genome shotgun (WGS) entry which is preliminary data.</text>
</comment>
<proteinExistence type="predicted"/>
<evidence type="ECO:0000313" key="1">
    <source>
        <dbReference type="EMBL" id="MPM87630.1"/>
    </source>
</evidence>
<gene>
    <name evidence="1" type="ORF">SDC9_134730</name>
</gene>
<protein>
    <submittedName>
        <fullName evidence="1">Uncharacterized protein</fullName>
    </submittedName>
</protein>
<dbReference type="AlphaFoldDB" id="A0A645DDQ9"/>
<organism evidence="1">
    <name type="scientific">bioreactor metagenome</name>
    <dbReference type="NCBI Taxonomy" id="1076179"/>
    <lineage>
        <taxon>unclassified sequences</taxon>
        <taxon>metagenomes</taxon>
        <taxon>ecological metagenomes</taxon>
    </lineage>
</organism>
<dbReference type="EMBL" id="VSSQ01035421">
    <property type="protein sequence ID" value="MPM87630.1"/>
    <property type="molecule type" value="Genomic_DNA"/>
</dbReference>
<reference evidence="1" key="1">
    <citation type="submission" date="2019-08" db="EMBL/GenBank/DDBJ databases">
        <authorList>
            <person name="Kucharzyk K."/>
            <person name="Murdoch R.W."/>
            <person name="Higgins S."/>
            <person name="Loffler F."/>
        </authorList>
    </citation>
    <scope>NUCLEOTIDE SEQUENCE</scope>
</reference>
<accession>A0A645DDQ9</accession>